<feature type="domain" description="MurNAc-LAA" evidence="3">
    <location>
        <begin position="149"/>
        <end position="270"/>
    </location>
</feature>
<name>A0A0U0W297_MYCBE</name>
<dbReference type="EMBL" id="CSTD01000001">
    <property type="protein sequence ID" value="CPR02931.1"/>
    <property type="molecule type" value="Genomic_DNA"/>
</dbReference>
<dbReference type="NCBIfam" id="NF038140">
    <property type="entry name" value="amidase_Rv3717"/>
    <property type="match status" value="1"/>
</dbReference>
<dbReference type="Proteomes" id="UP000198875">
    <property type="component" value="Unassembled WGS sequence"/>
</dbReference>
<proteinExistence type="predicted"/>
<dbReference type="PANTHER" id="PTHR30404:SF0">
    <property type="entry name" value="N-ACETYLMURAMOYL-L-ALANINE AMIDASE AMIC"/>
    <property type="match status" value="1"/>
</dbReference>
<keyword evidence="2" id="KW-0472">Membrane</keyword>
<dbReference type="CDD" id="cd02696">
    <property type="entry name" value="MurNAc-LAA"/>
    <property type="match status" value="1"/>
</dbReference>
<dbReference type="InterPro" id="IPR002508">
    <property type="entry name" value="MurNAc-LAA_cat"/>
</dbReference>
<keyword evidence="1" id="KW-0378">Hydrolase</keyword>
<evidence type="ECO:0000259" key="3">
    <source>
        <dbReference type="SMART" id="SM00646"/>
    </source>
</evidence>
<evidence type="ECO:0000256" key="2">
    <source>
        <dbReference type="SAM" id="Phobius"/>
    </source>
</evidence>
<evidence type="ECO:0000313" key="5">
    <source>
        <dbReference type="Proteomes" id="UP000198875"/>
    </source>
</evidence>
<gene>
    <name evidence="4" type="ORF">BN971_00245</name>
</gene>
<protein>
    <submittedName>
        <fullName evidence="4">N-acetylmuramoyl-L-alanine amidase</fullName>
    </submittedName>
</protein>
<accession>A0A0U0W297</accession>
<evidence type="ECO:0000313" key="4">
    <source>
        <dbReference type="EMBL" id="CPR02931.1"/>
    </source>
</evidence>
<dbReference type="InterPro" id="IPR050695">
    <property type="entry name" value="N-acetylmuramoyl_amidase_3"/>
</dbReference>
<dbReference type="SUPFAM" id="SSF53187">
    <property type="entry name" value="Zn-dependent exopeptidases"/>
    <property type="match status" value="1"/>
</dbReference>
<keyword evidence="2" id="KW-0812">Transmembrane</keyword>
<dbReference type="Pfam" id="PF01520">
    <property type="entry name" value="Amidase_3"/>
    <property type="match status" value="1"/>
</dbReference>
<dbReference type="GO" id="GO:0008745">
    <property type="term" value="F:N-acetylmuramoyl-L-alanine amidase activity"/>
    <property type="evidence" value="ECO:0007669"/>
    <property type="project" value="InterPro"/>
</dbReference>
<feature type="transmembrane region" description="Helical" evidence="2">
    <location>
        <begin position="6"/>
        <end position="29"/>
    </location>
</feature>
<dbReference type="GO" id="GO:0009253">
    <property type="term" value="P:peptidoglycan catabolic process"/>
    <property type="evidence" value="ECO:0007669"/>
    <property type="project" value="InterPro"/>
</dbReference>
<dbReference type="AlphaFoldDB" id="A0A0U0W297"/>
<dbReference type="SMART" id="SM00646">
    <property type="entry name" value="Ami_3"/>
    <property type="match status" value="1"/>
</dbReference>
<sequence length="280" mass="28933">MLTRFVRIQLAIFAIVGTIGVVVMALWYVQAPTLLGIGKMTVTLKLPATGGLYRFSNVTDRGVAGMTVVLDAGHNAVNDASINQQVPNGRGGTKACQTSGTATDDGYPEHAFNWAVVGLIGASLNQMGVTTRLTRGDDSSVGPCVDQRAAIANAAHPDAIVSIHADGGPPSGSGFHVNYSSPPLNAAQSGPAVQLARTMRDALVQAGFQPSNYIGSDGLYGRDDLAGLNLADYPAVLVELGNMKNAHDAAQMESADGRARYADAVTQGIVAFLNARGPAG</sequence>
<reference evidence="4 5" key="1">
    <citation type="submission" date="2015-03" db="EMBL/GenBank/DDBJ databases">
        <authorList>
            <person name="Murphy D."/>
        </authorList>
    </citation>
    <scope>NUCLEOTIDE SEQUENCE [LARGE SCALE GENOMIC DNA]</scope>
    <source>
        <strain evidence="4 5">DSM 44277</strain>
    </source>
</reference>
<organism evidence="4 5">
    <name type="scientific">Mycobacterium bohemicum DSM 44277</name>
    <dbReference type="NCBI Taxonomy" id="1236609"/>
    <lineage>
        <taxon>Bacteria</taxon>
        <taxon>Bacillati</taxon>
        <taxon>Actinomycetota</taxon>
        <taxon>Actinomycetes</taxon>
        <taxon>Mycobacteriales</taxon>
        <taxon>Mycobacteriaceae</taxon>
        <taxon>Mycobacterium</taxon>
    </lineage>
</organism>
<dbReference type="GO" id="GO:0030288">
    <property type="term" value="C:outer membrane-bounded periplasmic space"/>
    <property type="evidence" value="ECO:0007669"/>
    <property type="project" value="TreeGrafter"/>
</dbReference>
<evidence type="ECO:0000256" key="1">
    <source>
        <dbReference type="ARBA" id="ARBA00022801"/>
    </source>
</evidence>
<dbReference type="Gene3D" id="3.40.630.40">
    <property type="entry name" value="Zn-dependent exopeptidases"/>
    <property type="match status" value="1"/>
</dbReference>
<dbReference type="PANTHER" id="PTHR30404">
    <property type="entry name" value="N-ACETYLMURAMOYL-L-ALANINE AMIDASE"/>
    <property type="match status" value="1"/>
</dbReference>
<keyword evidence="2" id="KW-1133">Transmembrane helix</keyword>